<dbReference type="Gene3D" id="3.40.50.150">
    <property type="entry name" value="Vaccinia Virus protein VP39"/>
    <property type="match status" value="1"/>
</dbReference>
<dbReference type="GO" id="GO:0006355">
    <property type="term" value="P:regulation of DNA-templated transcription"/>
    <property type="evidence" value="ECO:0007669"/>
    <property type="project" value="TreeGrafter"/>
</dbReference>
<dbReference type="AlphaFoldDB" id="A0A0L0NV56"/>
<evidence type="ECO:0000259" key="2">
    <source>
        <dbReference type="Pfam" id="PF05185"/>
    </source>
</evidence>
<dbReference type="SUPFAM" id="SSF53335">
    <property type="entry name" value="S-adenosyl-L-methionine-dependent methyltransferases"/>
    <property type="match status" value="1"/>
</dbReference>
<dbReference type="VEuPathDB" id="FungiDB:QG37_05266"/>
<feature type="domain" description="PRMT5 arginine-N-methyltransferase" evidence="2">
    <location>
        <begin position="177"/>
        <end position="325"/>
    </location>
</feature>
<evidence type="ECO:0008006" key="6">
    <source>
        <dbReference type="Google" id="ProtNLM"/>
    </source>
</evidence>
<evidence type="ECO:0000259" key="3">
    <source>
        <dbReference type="Pfam" id="PF17286"/>
    </source>
</evidence>
<dbReference type="GO" id="GO:0005634">
    <property type="term" value="C:nucleus"/>
    <property type="evidence" value="ECO:0007669"/>
    <property type="project" value="TreeGrafter"/>
</dbReference>
<gene>
    <name evidence="4" type="ORF">QG37_05266</name>
</gene>
<organism evidence="4 5">
    <name type="scientific">Candidozyma auris</name>
    <name type="common">Yeast</name>
    <name type="synonym">Candida auris</name>
    <dbReference type="NCBI Taxonomy" id="498019"/>
    <lineage>
        <taxon>Eukaryota</taxon>
        <taxon>Fungi</taxon>
        <taxon>Dikarya</taxon>
        <taxon>Ascomycota</taxon>
        <taxon>Saccharomycotina</taxon>
        <taxon>Pichiomycetes</taxon>
        <taxon>Metschnikowiaceae</taxon>
        <taxon>Candidozyma</taxon>
    </lineage>
</organism>
<dbReference type="VEuPathDB" id="FungiDB:CJJ09_000990"/>
<dbReference type="CDD" id="cd02440">
    <property type="entry name" value="AdoMet_MTases"/>
    <property type="match status" value="1"/>
</dbReference>
<dbReference type="Pfam" id="PF17286">
    <property type="entry name" value="PRMT5_C"/>
    <property type="match status" value="1"/>
</dbReference>
<dbReference type="InterPro" id="IPR035075">
    <property type="entry name" value="PRMT5"/>
</dbReference>
<feature type="domain" description="PRMT5 oligomerisation" evidence="3">
    <location>
        <begin position="338"/>
        <end position="469"/>
    </location>
</feature>
<dbReference type="VEuPathDB" id="FungiDB:CJI96_0001650"/>
<dbReference type="VEuPathDB" id="FungiDB:B9J08_003116"/>
<keyword evidence="1" id="KW-0949">S-adenosyl-L-methionine</keyword>
<dbReference type="Pfam" id="PF05185">
    <property type="entry name" value="PRMT5"/>
    <property type="match status" value="1"/>
</dbReference>
<name>A0A0L0NV56_CANAR</name>
<dbReference type="InterPro" id="IPR029063">
    <property type="entry name" value="SAM-dependent_MTases_sf"/>
</dbReference>
<dbReference type="InterPro" id="IPR035248">
    <property type="entry name" value="PRMT5_C"/>
</dbReference>
<protein>
    <recommendedName>
        <fullName evidence="6">PRMT5 arginine-N-methyltransferase domain-containing protein</fullName>
    </recommendedName>
</protein>
<reference evidence="5" key="1">
    <citation type="journal article" date="2015" name="BMC Genomics">
        <title>Draft genome of a commonly misdiagnosed multidrug resistant pathogen Candida auris.</title>
        <authorList>
            <person name="Chatterjee S."/>
            <person name="Alampalli S.V."/>
            <person name="Nageshan R.K."/>
            <person name="Chettiar S.T."/>
            <person name="Joshi S."/>
            <person name="Tatu U.S."/>
        </authorList>
    </citation>
    <scope>NUCLEOTIDE SEQUENCE [LARGE SCALE GENOMIC DNA]</scope>
    <source>
        <strain evidence="5">6684</strain>
    </source>
</reference>
<dbReference type="GO" id="GO:0005829">
    <property type="term" value="C:cytosol"/>
    <property type="evidence" value="ECO:0007669"/>
    <property type="project" value="TreeGrafter"/>
</dbReference>
<dbReference type="GO" id="GO:0016274">
    <property type="term" value="F:protein-arginine N-methyltransferase activity"/>
    <property type="evidence" value="ECO:0007669"/>
    <property type="project" value="InterPro"/>
</dbReference>
<dbReference type="EMBL" id="LGST01000037">
    <property type="protein sequence ID" value="KND98032.1"/>
    <property type="molecule type" value="Genomic_DNA"/>
</dbReference>
<dbReference type="InterPro" id="IPR025799">
    <property type="entry name" value="Arg_MeTrfase"/>
</dbReference>
<sequence length="480" mass="54284">MTRVGAVATKKEIIYESRFAFYIPTAAVASQLNTKASHVFLESLNQYHTLSGTSRAFLIRLVDFKYASTFLDQLASLEALFVVVVPVVESHSYWGVLRQYQSQFAYVLQPKLRLSADWVKRYKSLTYIAILILNDFDEDLAVKATQPDLIVYSEDIDNNLVSRAHSYAKSITEKIANAKFINHFIDPLQPLTQQMPLEVYETFEKDQPKYKAYEEAIDLALHDLLIQRKRKLRVLVVGPGRGPLLATAAKRLQQIELTAVEKNPLCISQLQELNRTSWDSKVTIYEGDIRILAASLGDFDLVISELIGSFGCNEACPEILQALAKPNTVMIPQTIQSFITPAFCSLVEGNITRPYLLNSDECFPVAETQQVFEFSFPNNAKFDQSFQHTFALNSLDVSNTLVGNFKANLYGHISIGSTSSDSTTFVCSSWYPMIFPIQTVETKIELLFRRISLHDRLWYEWTVNGSKMNAQGVEYSIPLS</sequence>
<dbReference type="VEuPathDB" id="FungiDB:CJJ07_004707"/>
<evidence type="ECO:0000313" key="5">
    <source>
        <dbReference type="Proteomes" id="UP000037122"/>
    </source>
</evidence>
<evidence type="ECO:0000256" key="1">
    <source>
        <dbReference type="ARBA" id="ARBA00022691"/>
    </source>
</evidence>
<dbReference type="VEuPathDB" id="FungiDB:CJI97_003188"/>
<evidence type="ECO:0000313" key="4">
    <source>
        <dbReference type="EMBL" id="KND98032.1"/>
    </source>
</evidence>
<dbReference type="PANTHER" id="PTHR10738">
    <property type="entry name" value="PROTEIN ARGININE N-METHYLTRANSFERASE 5"/>
    <property type="match status" value="1"/>
</dbReference>
<proteinExistence type="predicted"/>
<accession>A0A0L0NV56</accession>
<comment type="caution">
    <text evidence="4">The sequence shown here is derived from an EMBL/GenBank/DDBJ whole genome shotgun (WGS) entry which is preliminary data.</text>
</comment>
<dbReference type="Proteomes" id="UP000037122">
    <property type="component" value="Unassembled WGS sequence"/>
</dbReference>
<dbReference type="Gene3D" id="2.70.160.11">
    <property type="entry name" value="Hnrnp arginine n-methyltransferase1"/>
    <property type="match status" value="1"/>
</dbReference>
<dbReference type="PANTHER" id="PTHR10738:SF0">
    <property type="entry name" value="PROTEIN ARGININE N-METHYLTRANSFERASE 5"/>
    <property type="match status" value="1"/>
</dbReference>